<evidence type="ECO:0000256" key="2">
    <source>
        <dbReference type="ARBA" id="ARBA00012534"/>
    </source>
</evidence>
<evidence type="ECO:0000256" key="3">
    <source>
        <dbReference type="ARBA" id="ARBA00022603"/>
    </source>
</evidence>
<dbReference type="InterPro" id="IPR050903">
    <property type="entry name" value="Bact_Chemotaxis_MeTrfase"/>
</dbReference>
<dbReference type="PIRSF" id="PIRSF000410">
    <property type="entry name" value="CheR"/>
    <property type="match status" value="1"/>
</dbReference>
<evidence type="ECO:0000313" key="8">
    <source>
        <dbReference type="Proteomes" id="UP001078443"/>
    </source>
</evidence>
<dbReference type="SUPFAM" id="SSF47757">
    <property type="entry name" value="Chemotaxis receptor methyltransferase CheR, N-terminal domain"/>
    <property type="match status" value="1"/>
</dbReference>
<dbReference type="Pfam" id="PF01739">
    <property type="entry name" value="CheR"/>
    <property type="match status" value="1"/>
</dbReference>
<reference evidence="7" key="1">
    <citation type="submission" date="2022-12" db="EMBL/GenBank/DDBJ databases">
        <authorList>
            <person name="Wang J."/>
        </authorList>
    </citation>
    <scope>NUCLEOTIDE SEQUENCE</scope>
    <source>
        <strain evidence="7">HY-45-18</strain>
    </source>
</reference>
<protein>
    <recommendedName>
        <fullName evidence="2">protein-glutamate O-methyltransferase</fullName>
        <ecNumber evidence="2">2.1.1.80</ecNumber>
    </recommendedName>
</protein>
<dbReference type="InterPro" id="IPR000780">
    <property type="entry name" value="CheR_MeTrfase"/>
</dbReference>
<dbReference type="Gene3D" id="1.10.155.10">
    <property type="entry name" value="Chemotaxis receptor methyltransferase CheR, N-terminal domain"/>
    <property type="match status" value="1"/>
</dbReference>
<dbReference type="EMBL" id="JAPQER010000004">
    <property type="protein sequence ID" value="MCY6484813.1"/>
    <property type="molecule type" value="Genomic_DNA"/>
</dbReference>
<keyword evidence="3" id="KW-0489">Methyltransferase</keyword>
<accession>A0ABT4D0P5</accession>
<evidence type="ECO:0000256" key="4">
    <source>
        <dbReference type="ARBA" id="ARBA00022679"/>
    </source>
</evidence>
<dbReference type="PANTHER" id="PTHR24422:SF19">
    <property type="entry name" value="CHEMOTAXIS PROTEIN METHYLTRANSFERASE"/>
    <property type="match status" value="1"/>
</dbReference>
<keyword evidence="5" id="KW-0949">S-adenosyl-L-methionine</keyword>
<dbReference type="InterPro" id="IPR022642">
    <property type="entry name" value="CheR_C"/>
</dbReference>
<evidence type="ECO:0000259" key="6">
    <source>
        <dbReference type="PROSITE" id="PS50123"/>
    </source>
</evidence>
<sequence length="270" mass="32363">MIKIADDEFKLLVEFMIKNYGINLSPKRNFVENRLEKIFKGKSFENFCEYYKCLILDKTGKCQEEIVNNLTINYTFFMRESDHFNYFKNTILPYLNESEKDKKDLRVWSAGCATGEEAYTLAMILYDYFENENNIWDTKILATDISTNVIEIGKKGVYEEENIKVLPQQWKIKYFNEIKGNIREIKDQIKKQVIFRVFNLMNSKYPFKKKFHVIFCKNVMIYFDLENRKKLVDKFYECTKQGGYLFIGHSESLNFKNGFKYVMPSVYRKE</sequence>
<feature type="domain" description="CheR-type methyltransferase" evidence="6">
    <location>
        <begin position="1"/>
        <end position="253"/>
    </location>
</feature>
<gene>
    <name evidence="7" type="ORF">OW763_10720</name>
</gene>
<dbReference type="SUPFAM" id="SSF53335">
    <property type="entry name" value="S-adenosyl-L-methionine-dependent methyltransferases"/>
    <property type="match status" value="1"/>
</dbReference>
<dbReference type="RefSeq" id="WP_268041135.1">
    <property type="nucleotide sequence ID" value="NZ_JAPQER010000004.1"/>
</dbReference>
<comment type="caution">
    <text evidence="7">The sequence shown here is derived from an EMBL/GenBank/DDBJ whole genome shotgun (WGS) entry which is preliminary data.</text>
</comment>
<dbReference type="InterPro" id="IPR029063">
    <property type="entry name" value="SAM-dependent_MTases_sf"/>
</dbReference>
<evidence type="ECO:0000256" key="5">
    <source>
        <dbReference type="ARBA" id="ARBA00022691"/>
    </source>
</evidence>
<dbReference type="PRINTS" id="PR00996">
    <property type="entry name" value="CHERMTFRASE"/>
</dbReference>
<dbReference type="Proteomes" id="UP001078443">
    <property type="component" value="Unassembled WGS sequence"/>
</dbReference>
<proteinExistence type="predicted"/>
<dbReference type="SMART" id="SM00138">
    <property type="entry name" value="MeTrc"/>
    <property type="match status" value="1"/>
</dbReference>
<comment type="catalytic activity">
    <reaction evidence="1">
        <text>L-glutamyl-[protein] + S-adenosyl-L-methionine = [protein]-L-glutamate 5-O-methyl ester + S-adenosyl-L-homocysteine</text>
        <dbReference type="Rhea" id="RHEA:24452"/>
        <dbReference type="Rhea" id="RHEA-COMP:10208"/>
        <dbReference type="Rhea" id="RHEA-COMP:10311"/>
        <dbReference type="ChEBI" id="CHEBI:29973"/>
        <dbReference type="ChEBI" id="CHEBI:57856"/>
        <dbReference type="ChEBI" id="CHEBI:59789"/>
        <dbReference type="ChEBI" id="CHEBI:82795"/>
        <dbReference type="EC" id="2.1.1.80"/>
    </reaction>
</comment>
<keyword evidence="8" id="KW-1185">Reference proteome</keyword>
<dbReference type="PANTHER" id="PTHR24422">
    <property type="entry name" value="CHEMOTAXIS PROTEIN METHYLTRANSFERASE"/>
    <property type="match status" value="1"/>
</dbReference>
<dbReference type="PROSITE" id="PS50123">
    <property type="entry name" value="CHER"/>
    <property type="match status" value="1"/>
</dbReference>
<evidence type="ECO:0000256" key="1">
    <source>
        <dbReference type="ARBA" id="ARBA00001541"/>
    </source>
</evidence>
<dbReference type="InterPro" id="IPR026024">
    <property type="entry name" value="Chemotaxis_MeTrfase_CheR"/>
</dbReference>
<dbReference type="CDD" id="cd02440">
    <property type="entry name" value="AdoMet_MTases"/>
    <property type="match status" value="1"/>
</dbReference>
<keyword evidence="4" id="KW-0808">Transferase</keyword>
<name>A0ABT4D0P5_9CLOT</name>
<dbReference type="EC" id="2.1.1.80" evidence="2"/>
<evidence type="ECO:0000313" key="7">
    <source>
        <dbReference type="EMBL" id="MCY6484813.1"/>
    </source>
</evidence>
<organism evidence="7 8">
    <name type="scientific">Clostridium aestuarii</name>
    <dbReference type="NCBI Taxonomy" id="338193"/>
    <lineage>
        <taxon>Bacteria</taxon>
        <taxon>Bacillati</taxon>
        <taxon>Bacillota</taxon>
        <taxon>Clostridia</taxon>
        <taxon>Eubacteriales</taxon>
        <taxon>Clostridiaceae</taxon>
        <taxon>Clostridium</taxon>
    </lineage>
</organism>
<dbReference type="Gene3D" id="3.40.50.150">
    <property type="entry name" value="Vaccinia Virus protein VP39"/>
    <property type="match status" value="1"/>
</dbReference>
<dbReference type="InterPro" id="IPR036804">
    <property type="entry name" value="CheR_N_sf"/>
</dbReference>